<dbReference type="Pfam" id="PF00628">
    <property type="entry name" value="PHD"/>
    <property type="match status" value="1"/>
</dbReference>
<proteinExistence type="predicted"/>
<evidence type="ECO:0000259" key="6">
    <source>
        <dbReference type="PROSITE" id="PS50016"/>
    </source>
</evidence>
<dbReference type="GO" id="GO:0008270">
    <property type="term" value="F:zinc ion binding"/>
    <property type="evidence" value="ECO:0007669"/>
    <property type="project" value="UniProtKB-KW"/>
</dbReference>
<dbReference type="InterPro" id="IPR013083">
    <property type="entry name" value="Znf_RING/FYVE/PHD"/>
</dbReference>
<dbReference type="InterPro" id="IPR041955">
    <property type="entry name" value="ATX3/4/5_ePHD"/>
</dbReference>
<reference evidence="10" key="2">
    <citation type="submission" date="2021-03" db="UniProtKB">
        <authorList>
            <consortium name="EnsemblPlants"/>
        </authorList>
    </citation>
    <scope>IDENTIFICATION</scope>
</reference>
<dbReference type="SMART" id="SM00249">
    <property type="entry name" value="PHD"/>
    <property type="match status" value="4"/>
</dbReference>
<dbReference type="SUPFAM" id="SSF63748">
    <property type="entry name" value="Tudor/PWWP/MBT"/>
    <property type="match status" value="1"/>
</dbReference>
<organism evidence="10 11">
    <name type="scientific">Cannabis sativa</name>
    <name type="common">Hemp</name>
    <name type="synonym">Marijuana</name>
    <dbReference type="NCBI Taxonomy" id="3483"/>
    <lineage>
        <taxon>Eukaryota</taxon>
        <taxon>Viridiplantae</taxon>
        <taxon>Streptophyta</taxon>
        <taxon>Embryophyta</taxon>
        <taxon>Tracheophyta</taxon>
        <taxon>Spermatophyta</taxon>
        <taxon>Magnoliopsida</taxon>
        <taxon>eudicotyledons</taxon>
        <taxon>Gunneridae</taxon>
        <taxon>Pentapetalae</taxon>
        <taxon>rosids</taxon>
        <taxon>fabids</taxon>
        <taxon>Rosales</taxon>
        <taxon>Cannabaceae</taxon>
        <taxon>Cannabis</taxon>
    </lineage>
</organism>
<dbReference type="InterPro" id="IPR019787">
    <property type="entry name" value="Znf_PHD-finger"/>
</dbReference>
<keyword evidence="4" id="KW-0156">Chromatin regulator</keyword>
<dbReference type="Pfam" id="PF13831">
    <property type="entry name" value="PHD_2"/>
    <property type="match status" value="1"/>
</dbReference>
<dbReference type="SUPFAM" id="SSF82199">
    <property type="entry name" value="SET domain"/>
    <property type="match status" value="1"/>
</dbReference>
<evidence type="ECO:0000256" key="5">
    <source>
        <dbReference type="PROSITE-ProRule" id="PRU00175"/>
    </source>
</evidence>
<feature type="domain" description="PWWP" evidence="8">
    <location>
        <begin position="234"/>
        <end position="303"/>
    </location>
</feature>
<dbReference type="CDD" id="cd20143">
    <property type="entry name" value="PWWP_AtATX3-like"/>
    <property type="match status" value="1"/>
</dbReference>
<dbReference type="PROSITE" id="PS50812">
    <property type="entry name" value="PWWP"/>
    <property type="match status" value="1"/>
</dbReference>
<dbReference type="Pfam" id="PF00855">
    <property type="entry name" value="PWWP"/>
    <property type="match status" value="1"/>
</dbReference>
<dbReference type="Pfam" id="PF00856">
    <property type="entry name" value="SET"/>
    <property type="match status" value="1"/>
</dbReference>
<dbReference type="PROSITE" id="PS50089">
    <property type="entry name" value="ZF_RING_2"/>
    <property type="match status" value="1"/>
</dbReference>
<feature type="domain" description="RING-type" evidence="7">
    <location>
        <begin position="1392"/>
        <end position="1434"/>
    </location>
</feature>
<dbReference type="InterPro" id="IPR019786">
    <property type="entry name" value="Zinc_finger_PHD-type_CS"/>
</dbReference>
<dbReference type="InterPro" id="IPR036047">
    <property type="entry name" value="F-box-like_dom_sf"/>
</dbReference>
<dbReference type="SUPFAM" id="SSF81383">
    <property type="entry name" value="F-box domain"/>
    <property type="match status" value="1"/>
</dbReference>
<dbReference type="SMART" id="SM00293">
    <property type="entry name" value="PWWP"/>
    <property type="match status" value="1"/>
</dbReference>
<evidence type="ECO:0000256" key="1">
    <source>
        <dbReference type="ARBA" id="ARBA00022723"/>
    </source>
</evidence>
<evidence type="ECO:0000256" key="2">
    <source>
        <dbReference type="ARBA" id="ARBA00022771"/>
    </source>
</evidence>
<dbReference type="PANTHER" id="PTHR47149:SF1">
    <property type="entry name" value="F-BOX PROTEIN RMF"/>
    <property type="match status" value="1"/>
</dbReference>
<dbReference type="CDD" id="cd15517">
    <property type="entry name" value="PHD_TCF19_like"/>
    <property type="match status" value="1"/>
</dbReference>
<dbReference type="SUPFAM" id="SSF57903">
    <property type="entry name" value="FYVE/PHD zinc finger"/>
    <property type="match status" value="2"/>
</dbReference>
<dbReference type="InterPro" id="IPR011011">
    <property type="entry name" value="Znf_FYVE_PHD"/>
</dbReference>
<keyword evidence="3" id="KW-0862">Zinc</keyword>
<feature type="domain" description="PHD-type" evidence="6">
    <location>
        <begin position="602"/>
        <end position="653"/>
    </location>
</feature>
<keyword evidence="1" id="KW-0479">Metal-binding</keyword>
<dbReference type="Gene3D" id="2.30.30.140">
    <property type="match status" value="1"/>
</dbReference>
<sequence>MIIKRTLKVEMPNLKRCKLEEPDSEDFANSGSAKKRRTNVYHSLCNGDVEDFSSGSGSLLNDEPYWGGDVESNLKSVRSLNPNPNEFSRSSRGRIRMLSSRFNNSVLNIWKSKPKFDEIDTSFDEDDNAEAAVDKYKEKLDGTRFLRKPKNENNRYKNSKPKRAVKKEDGEVAAIEFGNFNYAKYIGMQIDAKNFPSIEAEEYASSFGYSGVERLTKASIGRRKDVYRPEDFALGDIVWAKCGRSYPAWPAVVIDPLIQAPEAVLRCCVPNAMCVMFYGFSKNGKQRDYGWVKQGMIFPFSEFMDRFRSQTQLYKSKPSEFQMAIEEALLAESGFQNTPYGSDKITCSEGYPYEIQGATTSNQNVENYSQNQEAYHKDARPCDGCGLSLICKAMKNKKGASWKTQFLCKHCAKLKKSKQYCGICKKIWHHSDGGNWVCCDGCNVWVHAECDKISGKLLKDLEHSDYYCPECKGRSNCELTDVERCQPQVNSVKDNKQTVTPEKILVVCNGMEGMYIPEFHLVMCKCGSCGSKKQTLSEWEKHTGCRAKKWKYSVKVKSTMLPLEKWITEYSTHGVDPLKLDKHQLLTFLQETYEPVIAKWTTERCAICRWVEDWDYNKIIICNRCQMAVHQECYGAKHVQDFTSWVCRACETPDVKRECCLCPVKGGALKPTDVEALWTHVTCAWFRPEVAFLNHEKMEPAIGILRIPATSFLKTCVICKQSHGSCTQCCKCSTHFHAMCASRAGYSMELDCFERNGEQITRKSIYCAEHRTPNPNAVVVIRSPAGTFAARSFLENQKGCFRGSRLVSGTRIELQESPNLETNEVEPDSAARCRIYIRKSHKTFQQQPIFHRPMGPTHHSIEAVNSMNINRELEDPIFTSFKDRLHHLQRTENHRICFGKSHIHGWGLFARRNIQEGEMVVEYRGEQVRSCVADLREAQYRHKAKTAMYDYLFDPDEHDELKVPCLCKAENCRKFEKDLWTEVAKFLDGRSLVMLAVTSRWFNRTLMEDCIWKYVCMRDLQVSTPCHVSFKWIDLYAAAFDGSHSYNFHQQEKHIDWMRIGAFSMDSSAAFLTERLQFPARIPDEDEAHNFLQSTGCCVINNVKKGIWIADLQLVRCPVCDLNTCDGTMQTLDARHIELFLNKEYRNGSWKYELVGSHDNQMHADGASGAIFDVEHLRDCSTSAVFNLKSWVGKPMDWQPRAVITLHAVAVNTNLQKNEGIHVKYHAMRAGPDGEVVSIRISQQLLLLSFNLAGSPFISAFYQNYTFLSCPSSYTKSRFAPIDCLSNSTHSVLATSSMTLANQILAESLFVNYKEASVVSRVTQAKKSAASSIVKIVTSRPCTAETNSSGSAPDGLEHSIVMVGLDDSTIESYEKVVLGESRRVPGRNDTTCPICLSEYCSKETLRCIPECKHCFHAECIDEWLRLNGTCPVCRNTPSPSPAHVNSDSDRANSETF</sequence>
<dbReference type="OMA" id="WITEYST"/>
<dbReference type="InterPro" id="IPR034732">
    <property type="entry name" value="EPHD"/>
</dbReference>
<dbReference type="Pfam" id="PF13832">
    <property type="entry name" value="zf-HC5HC2H_2"/>
    <property type="match status" value="1"/>
</dbReference>
<dbReference type="FunFam" id="3.30.40.10:FF:000464">
    <property type="entry name" value="Histone-lysine N-methyltransferase"/>
    <property type="match status" value="1"/>
</dbReference>
<dbReference type="Gene3D" id="3.30.40.10">
    <property type="entry name" value="Zinc/RING finger domain, C3HC4 (zinc finger)"/>
    <property type="match status" value="4"/>
</dbReference>
<dbReference type="EMBL" id="UZAU01000224">
    <property type="status" value="NOT_ANNOTATED_CDS"/>
    <property type="molecule type" value="Genomic_DNA"/>
</dbReference>
<dbReference type="EnsemblPlants" id="evm.model.02.1816">
    <property type="protein sequence ID" value="cds.evm.model.02.1816"/>
    <property type="gene ID" value="evm.TU.02.1816"/>
</dbReference>
<dbReference type="InterPro" id="IPR042011">
    <property type="entry name" value="ATX3/4/5_PHD"/>
</dbReference>
<dbReference type="InterPro" id="IPR001965">
    <property type="entry name" value="Znf_PHD"/>
</dbReference>
<dbReference type="PROSITE" id="PS51805">
    <property type="entry name" value="EPHD"/>
    <property type="match status" value="1"/>
</dbReference>
<evidence type="ECO:0000259" key="8">
    <source>
        <dbReference type="PROSITE" id="PS50812"/>
    </source>
</evidence>
<dbReference type="GO" id="GO:0006325">
    <property type="term" value="P:chromatin organization"/>
    <property type="evidence" value="ECO:0007669"/>
    <property type="project" value="UniProtKB-KW"/>
</dbReference>
<dbReference type="InterPro" id="IPR000313">
    <property type="entry name" value="PWWP_dom"/>
</dbReference>
<feature type="domain" description="PHD-type" evidence="9">
    <location>
        <begin position="656"/>
        <end position="771"/>
    </location>
</feature>
<evidence type="ECO:0000256" key="3">
    <source>
        <dbReference type="ARBA" id="ARBA00022833"/>
    </source>
</evidence>
<dbReference type="CDD" id="cd15663">
    <property type="entry name" value="ePHD_ATX3_4_5_like"/>
    <property type="match status" value="1"/>
</dbReference>
<dbReference type="Pfam" id="PF13639">
    <property type="entry name" value="zf-RING_2"/>
    <property type="match status" value="1"/>
</dbReference>
<protein>
    <submittedName>
        <fullName evidence="10">Uncharacterized protein</fullName>
    </submittedName>
</protein>
<dbReference type="PROSITE" id="PS50016">
    <property type="entry name" value="ZF_PHD_2"/>
    <property type="match status" value="2"/>
</dbReference>
<reference evidence="10" key="1">
    <citation type="submission" date="2018-11" db="EMBL/GenBank/DDBJ databases">
        <authorList>
            <person name="Grassa J C."/>
        </authorList>
    </citation>
    <scope>NUCLEOTIDE SEQUENCE [LARGE SCALE GENOMIC DNA]</scope>
</reference>
<evidence type="ECO:0000313" key="11">
    <source>
        <dbReference type="Proteomes" id="UP000596661"/>
    </source>
</evidence>
<dbReference type="InterPro" id="IPR001214">
    <property type="entry name" value="SET_dom"/>
</dbReference>
<evidence type="ECO:0000259" key="9">
    <source>
        <dbReference type="PROSITE" id="PS51805"/>
    </source>
</evidence>
<dbReference type="GO" id="GO:0048188">
    <property type="term" value="C:Set1C/COMPASS complex"/>
    <property type="evidence" value="ECO:0007669"/>
    <property type="project" value="UniProtKB-ARBA"/>
</dbReference>
<evidence type="ECO:0000259" key="7">
    <source>
        <dbReference type="PROSITE" id="PS50089"/>
    </source>
</evidence>
<dbReference type="Gene3D" id="2.170.270.10">
    <property type="entry name" value="SET domain"/>
    <property type="match status" value="1"/>
</dbReference>
<dbReference type="SUPFAM" id="SSF57850">
    <property type="entry name" value="RING/U-box"/>
    <property type="match status" value="1"/>
</dbReference>
<dbReference type="PROSITE" id="PS51566">
    <property type="entry name" value="SAM_MT43_TRX_MLL"/>
    <property type="match status" value="1"/>
</dbReference>
<dbReference type="PANTHER" id="PTHR47149">
    <property type="entry name" value="F-BOX PROTEIN RMF"/>
    <property type="match status" value="1"/>
</dbReference>
<keyword evidence="11" id="KW-1185">Reference proteome</keyword>
<feature type="domain" description="PHD-type" evidence="6">
    <location>
        <begin position="418"/>
        <end position="474"/>
    </location>
</feature>
<name>A0A803NV83_CANSA</name>
<dbReference type="InterPro" id="IPR025780">
    <property type="entry name" value="Hist-Lys_N-MeTrfase_ATX"/>
</dbReference>
<evidence type="ECO:0000256" key="4">
    <source>
        <dbReference type="ARBA" id="ARBA00022853"/>
    </source>
</evidence>
<dbReference type="SMART" id="SM00184">
    <property type="entry name" value="RING"/>
    <property type="match status" value="2"/>
</dbReference>
<dbReference type="Proteomes" id="UP000596661">
    <property type="component" value="Chromosome 2"/>
</dbReference>
<dbReference type="InterPro" id="IPR046341">
    <property type="entry name" value="SET_dom_sf"/>
</dbReference>
<dbReference type="CDD" id="cd16461">
    <property type="entry name" value="RING-H2_EL5-like"/>
    <property type="match status" value="1"/>
</dbReference>
<dbReference type="InterPro" id="IPR001841">
    <property type="entry name" value="Znf_RING"/>
</dbReference>
<dbReference type="CDD" id="cd15495">
    <property type="entry name" value="PHD_ATX3_4_5_like"/>
    <property type="match status" value="1"/>
</dbReference>
<dbReference type="GO" id="GO:0061458">
    <property type="term" value="P:reproductive system development"/>
    <property type="evidence" value="ECO:0007669"/>
    <property type="project" value="TreeGrafter"/>
</dbReference>
<keyword evidence="2 5" id="KW-0863">Zinc-finger</keyword>
<accession>A0A803NV83</accession>
<dbReference type="PROSITE" id="PS01359">
    <property type="entry name" value="ZF_PHD_1"/>
    <property type="match status" value="1"/>
</dbReference>
<dbReference type="Gramene" id="evm.model.02.1816">
    <property type="protein sequence ID" value="cds.evm.model.02.1816"/>
    <property type="gene ID" value="evm.TU.02.1816"/>
</dbReference>
<evidence type="ECO:0000313" key="10">
    <source>
        <dbReference type="EnsemblPlants" id="cds.evm.model.02.1816"/>
    </source>
</evidence>